<dbReference type="Proteomes" id="UP000499080">
    <property type="component" value="Unassembled WGS sequence"/>
</dbReference>
<keyword evidence="5" id="KW-1185">Reference proteome</keyword>
<dbReference type="EMBL" id="BGPR01012843">
    <property type="protein sequence ID" value="GBN57941.1"/>
    <property type="molecule type" value="Genomic_DNA"/>
</dbReference>
<evidence type="ECO:0000313" key="2">
    <source>
        <dbReference type="EMBL" id="GBN18972.1"/>
    </source>
</evidence>
<reference evidence="1 5" key="1">
    <citation type="journal article" date="2019" name="Sci. Rep.">
        <title>Orb-weaving spider Araneus ventricosus genome elucidates the spidroin gene catalogue.</title>
        <authorList>
            <person name="Kono N."/>
            <person name="Nakamura H."/>
            <person name="Ohtoshi R."/>
            <person name="Moran D.A.P."/>
            <person name="Shinohara A."/>
            <person name="Yoshida Y."/>
            <person name="Fujiwara M."/>
            <person name="Mori M."/>
            <person name="Tomita M."/>
            <person name="Arakawa K."/>
        </authorList>
    </citation>
    <scope>NUCLEOTIDE SEQUENCE [LARGE SCALE GENOMIC DNA]</scope>
</reference>
<protein>
    <submittedName>
        <fullName evidence="1">Uncharacterized protein</fullName>
    </submittedName>
</protein>
<dbReference type="AlphaFoldDB" id="A0A4Y2LUT8"/>
<dbReference type="EMBL" id="BGPR01012828">
    <property type="protein sequence ID" value="GBN57843.1"/>
    <property type="molecule type" value="Genomic_DNA"/>
</dbReference>
<proteinExistence type="predicted"/>
<sequence length="89" mass="10335">MTIFRHLQDQKRRNMMLCAGDGWRGRDMKVWGTKKGLFKGGKRDSEPFAWDMPMSRIWERDATVRTTKKLYHVGSSGIGERIVQDFVGS</sequence>
<organism evidence="1 5">
    <name type="scientific">Araneus ventricosus</name>
    <name type="common">Orbweaver spider</name>
    <name type="synonym">Epeira ventricosa</name>
    <dbReference type="NCBI Taxonomy" id="182803"/>
    <lineage>
        <taxon>Eukaryota</taxon>
        <taxon>Metazoa</taxon>
        <taxon>Ecdysozoa</taxon>
        <taxon>Arthropoda</taxon>
        <taxon>Chelicerata</taxon>
        <taxon>Arachnida</taxon>
        <taxon>Araneae</taxon>
        <taxon>Araneomorphae</taxon>
        <taxon>Entelegynae</taxon>
        <taxon>Araneoidea</taxon>
        <taxon>Araneidae</taxon>
        <taxon>Araneus</taxon>
    </lineage>
</organism>
<comment type="caution">
    <text evidence="1">The sequence shown here is derived from an EMBL/GenBank/DDBJ whole genome shotgun (WGS) entry which is preliminary data.</text>
</comment>
<accession>A0A4Y2LUT8</accession>
<evidence type="ECO:0000313" key="3">
    <source>
        <dbReference type="EMBL" id="GBN57843.1"/>
    </source>
</evidence>
<dbReference type="EMBL" id="BGPR01006361">
    <property type="protein sequence ID" value="GBN18302.1"/>
    <property type="molecule type" value="Genomic_DNA"/>
</dbReference>
<evidence type="ECO:0000313" key="5">
    <source>
        <dbReference type="Proteomes" id="UP000499080"/>
    </source>
</evidence>
<name>A0A4Y2LUT8_ARAVE</name>
<evidence type="ECO:0000313" key="4">
    <source>
        <dbReference type="EMBL" id="GBN57941.1"/>
    </source>
</evidence>
<dbReference type="EMBL" id="BGPR01006431">
    <property type="protein sequence ID" value="GBN18972.1"/>
    <property type="molecule type" value="Genomic_DNA"/>
</dbReference>
<evidence type="ECO:0000313" key="1">
    <source>
        <dbReference type="EMBL" id="GBN18302.1"/>
    </source>
</evidence>
<gene>
    <name evidence="2" type="ORF">AVEN_152006_1</name>
    <name evidence="4" type="ORF">AVEN_170198_1</name>
    <name evidence="3" type="ORF">AVEN_216099_1</name>
    <name evidence="1" type="ORF">AVEN_79451_1</name>
</gene>